<name>A0A1G8QAE8_9GAMM</name>
<dbReference type="RefSeq" id="WP_090364099.1">
    <property type="nucleotide sequence ID" value="NZ_FNEM01000004.1"/>
</dbReference>
<keyword evidence="2" id="KW-1185">Reference proteome</keyword>
<dbReference type="EMBL" id="FNEM01000004">
    <property type="protein sequence ID" value="SDJ01671.1"/>
    <property type="molecule type" value="Genomic_DNA"/>
</dbReference>
<accession>A0A1G8QAE8</accession>
<dbReference type="AlphaFoldDB" id="A0A1G8QAE8"/>
<dbReference type="InterPro" id="IPR024409">
    <property type="entry name" value="DUF3833"/>
</dbReference>
<dbReference type="OrthoDB" id="5296954at2"/>
<protein>
    <recommendedName>
        <fullName evidence="3">DUF3833 domain-containing protein</fullName>
    </recommendedName>
</protein>
<organism evidence="1 2">
    <name type="scientific">Ferrimonas sediminum</name>
    <dbReference type="NCBI Taxonomy" id="718193"/>
    <lineage>
        <taxon>Bacteria</taxon>
        <taxon>Pseudomonadati</taxon>
        <taxon>Pseudomonadota</taxon>
        <taxon>Gammaproteobacteria</taxon>
        <taxon>Alteromonadales</taxon>
        <taxon>Ferrimonadaceae</taxon>
        <taxon>Ferrimonas</taxon>
    </lineage>
</organism>
<evidence type="ECO:0000313" key="2">
    <source>
        <dbReference type="Proteomes" id="UP000199527"/>
    </source>
</evidence>
<evidence type="ECO:0000313" key="1">
    <source>
        <dbReference type="EMBL" id="SDJ01671.1"/>
    </source>
</evidence>
<proteinExistence type="predicted"/>
<dbReference type="Proteomes" id="UP000199527">
    <property type="component" value="Unassembled WGS sequence"/>
</dbReference>
<gene>
    <name evidence="1" type="ORF">SAMN04488540_104236</name>
</gene>
<sequence>MIRLLLIALLLVGCSQDLSPYRDWQPPMSLETFFDGEVMAYGMVTDRSGEVMRRFRVRIDGRWDGAQGTLDEYFFYADGDTQFRQWRIERLEDGSYRGRADDIIGVAQGRVGGAVLHWIYDMELSTDSGNWQVSFDDTMVMIDANHMLNRAKIKKFGITVAEVFLSFEKKAPPSATDF</sequence>
<dbReference type="Pfam" id="PF12915">
    <property type="entry name" value="DUF3833"/>
    <property type="match status" value="1"/>
</dbReference>
<reference evidence="2" key="1">
    <citation type="submission" date="2016-10" db="EMBL/GenBank/DDBJ databases">
        <authorList>
            <person name="Varghese N."/>
            <person name="Submissions S."/>
        </authorList>
    </citation>
    <scope>NUCLEOTIDE SEQUENCE [LARGE SCALE GENOMIC DNA]</scope>
    <source>
        <strain evidence="2">DSM 23317</strain>
    </source>
</reference>
<evidence type="ECO:0008006" key="3">
    <source>
        <dbReference type="Google" id="ProtNLM"/>
    </source>
</evidence>